<reference evidence="2 3" key="1">
    <citation type="journal article" date="2016" name="Int. J. Syst. Evol. Microbiol.">
        <title>Description of Comamonas sediminis sp. nov., isolated from lagoon sediments.</title>
        <authorList>
            <person name="Subhash Y."/>
            <person name="Bang J.J."/>
            <person name="You T.H."/>
            <person name="Lee S.S."/>
        </authorList>
    </citation>
    <scope>NUCLEOTIDE SEQUENCE [LARGE SCALE GENOMIC DNA]</scope>
    <source>
        <strain evidence="2 3">JCM 31169</strain>
    </source>
</reference>
<gene>
    <name evidence="2" type="ORF">AB7A72_21395</name>
</gene>
<protein>
    <submittedName>
        <fullName evidence="2">Zinc-ribbon domain-containing protein</fullName>
    </submittedName>
</protein>
<accession>A0ABV4B8W2</accession>
<comment type="caution">
    <text evidence="2">The sequence shown here is derived from an EMBL/GenBank/DDBJ whole genome shotgun (WGS) entry which is preliminary data.</text>
</comment>
<dbReference type="InterPro" id="IPR026870">
    <property type="entry name" value="Zinc_ribbon_dom"/>
</dbReference>
<name>A0ABV4B8W2_9BURK</name>
<sequence length="165" mass="17441">MALINCKECGKQISDQASSCPHCGAPVAGNPPAPSATVAPLAAESVRKTSTYKYILYGTLVLLVAISCMGGGKTSNTPREFNATQAIFLCEHAIKQVSRDPEKAEVPMVSNVGSGDEYVFVWGPQTKLTRLRNGLGLEVGVPAVCKVSHAQKKMTSLSVDGKTIF</sequence>
<feature type="domain" description="Zinc-ribbon" evidence="1">
    <location>
        <begin position="6"/>
        <end position="27"/>
    </location>
</feature>
<dbReference type="RefSeq" id="WP_369461092.1">
    <property type="nucleotide sequence ID" value="NZ_JBGBDC010000010.1"/>
</dbReference>
<dbReference type="EMBL" id="JBGBDC010000010">
    <property type="protein sequence ID" value="MEY2253587.1"/>
    <property type="molecule type" value="Genomic_DNA"/>
</dbReference>
<evidence type="ECO:0000313" key="2">
    <source>
        <dbReference type="EMBL" id="MEY2253587.1"/>
    </source>
</evidence>
<dbReference type="Proteomes" id="UP001562178">
    <property type="component" value="Unassembled WGS sequence"/>
</dbReference>
<organism evidence="2 3">
    <name type="scientific">Comamonas sediminis</name>
    <dbReference type="NCBI Taxonomy" id="1783360"/>
    <lineage>
        <taxon>Bacteria</taxon>
        <taxon>Pseudomonadati</taxon>
        <taxon>Pseudomonadota</taxon>
        <taxon>Betaproteobacteria</taxon>
        <taxon>Burkholderiales</taxon>
        <taxon>Comamonadaceae</taxon>
        <taxon>Comamonas</taxon>
    </lineage>
</organism>
<evidence type="ECO:0000313" key="3">
    <source>
        <dbReference type="Proteomes" id="UP001562178"/>
    </source>
</evidence>
<evidence type="ECO:0000259" key="1">
    <source>
        <dbReference type="Pfam" id="PF13240"/>
    </source>
</evidence>
<proteinExistence type="predicted"/>
<keyword evidence="3" id="KW-1185">Reference proteome</keyword>
<dbReference type="Pfam" id="PF13240">
    <property type="entry name" value="Zn_Ribbon_1"/>
    <property type="match status" value="1"/>
</dbReference>